<gene>
    <name evidence="4" type="primary">dosC</name>
    <name evidence="4" type="ORF">NCTC12413_02126</name>
    <name evidence="3" type="ORF">SAR03_06590</name>
</gene>
<dbReference type="EMBL" id="UGZE01000001">
    <property type="protein sequence ID" value="SUJ23507.1"/>
    <property type="molecule type" value="Genomic_DNA"/>
</dbReference>
<evidence type="ECO:0000313" key="3">
    <source>
        <dbReference type="EMBL" id="GEP99621.1"/>
    </source>
</evidence>
<dbReference type="AlphaFoldDB" id="A0A2T7BVF2"/>
<dbReference type="PANTHER" id="PTHR45138">
    <property type="entry name" value="REGULATORY COMPONENTS OF SENSORY TRANSDUCTION SYSTEM"/>
    <property type="match status" value="1"/>
</dbReference>
<dbReference type="PROSITE" id="PS50887">
    <property type="entry name" value="GGDEF"/>
    <property type="match status" value="1"/>
</dbReference>
<keyword evidence="4" id="KW-0808">Transferase</keyword>
<keyword evidence="1" id="KW-0812">Transmembrane</keyword>
<reference evidence="3 6" key="2">
    <citation type="submission" date="2019-07" db="EMBL/GenBank/DDBJ databases">
        <title>Whole genome shotgun sequence of Staphylococcus arlettae NBRC 109765.</title>
        <authorList>
            <person name="Hosoyama A."/>
            <person name="Uohara A."/>
            <person name="Ohji S."/>
            <person name="Ichikawa N."/>
        </authorList>
    </citation>
    <scope>NUCLEOTIDE SEQUENCE [LARGE SCALE GENOMIC DNA]</scope>
    <source>
        <strain evidence="3 6">NBRC 109765</strain>
    </source>
</reference>
<proteinExistence type="predicted"/>
<evidence type="ECO:0000313" key="4">
    <source>
        <dbReference type="EMBL" id="SUJ23507.1"/>
    </source>
</evidence>
<dbReference type="OrthoDB" id="9759607at2"/>
<dbReference type="FunFam" id="3.30.70.270:FF:000001">
    <property type="entry name" value="Diguanylate cyclase domain protein"/>
    <property type="match status" value="1"/>
</dbReference>
<dbReference type="STRING" id="1212545.SARL_05580"/>
<protein>
    <submittedName>
        <fullName evidence="4">GGDEF domain-containing protein</fullName>
        <ecNumber evidence="4">2.7.7.65</ecNumber>
    </submittedName>
    <submittedName>
        <fullName evidence="3">Membrane protein</fullName>
    </submittedName>
</protein>
<dbReference type="PANTHER" id="PTHR45138:SF9">
    <property type="entry name" value="DIGUANYLATE CYCLASE DGCM-RELATED"/>
    <property type="match status" value="1"/>
</dbReference>
<reference evidence="4 5" key="1">
    <citation type="submission" date="2018-06" db="EMBL/GenBank/DDBJ databases">
        <authorList>
            <consortium name="Pathogen Informatics"/>
            <person name="Doyle S."/>
        </authorList>
    </citation>
    <scope>NUCLEOTIDE SEQUENCE [LARGE SCALE GENOMIC DNA]</scope>
    <source>
        <strain evidence="4 5">NCTC12413</strain>
    </source>
</reference>
<keyword evidence="4" id="KW-0548">Nucleotidyltransferase</keyword>
<dbReference type="GO" id="GO:1902201">
    <property type="term" value="P:negative regulation of bacterial-type flagellum-dependent cell motility"/>
    <property type="evidence" value="ECO:0007669"/>
    <property type="project" value="TreeGrafter"/>
</dbReference>
<dbReference type="GeneID" id="97288429"/>
<keyword evidence="1" id="KW-0472">Membrane</keyword>
<dbReference type="EC" id="2.7.7.65" evidence="4"/>
<organism evidence="4 5">
    <name type="scientific">Staphylococcus arlettae</name>
    <dbReference type="NCBI Taxonomy" id="29378"/>
    <lineage>
        <taxon>Bacteria</taxon>
        <taxon>Bacillati</taxon>
        <taxon>Bacillota</taxon>
        <taxon>Bacilli</taxon>
        <taxon>Bacillales</taxon>
        <taxon>Staphylococcaceae</taxon>
        <taxon>Staphylococcus</taxon>
    </lineage>
</organism>
<dbReference type="InterPro" id="IPR000160">
    <property type="entry name" value="GGDEF_dom"/>
</dbReference>
<keyword evidence="6" id="KW-1185">Reference proteome</keyword>
<dbReference type="GO" id="GO:0043709">
    <property type="term" value="P:cell adhesion involved in single-species biofilm formation"/>
    <property type="evidence" value="ECO:0007669"/>
    <property type="project" value="TreeGrafter"/>
</dbReference>
<evidence type="ECO:0000256" key="1">
    <source>
        <dbReference type="SAM" id="Phobius"/>
    </source>
</evidence>
<feature type="transmembrane region" description="Helical" evidence="1">
    <location>
        <begin position="6"/>
        <end position="24"/>
    </location>
</feature>
<feature type="transmembrane region" description="Helical" evidence="1">
    <location>
        <begin position="102"/>
        <end position="119"/>
    </location>
</feature>
<keyword evidence="1" id="KW-1133">Transmembrane helix</keyword>
<dbReference type="Gene3D" id="3.30.70.270">
    <property type="match status" value="1"/>
</dbReference>
<feature type="domain" description="GGDEF" evidence="2">
    <location>
        <begin position="218"/>
        <end position="353"/>
    </location>
</feature>
<dbReference type="Proteomes" id="UP000321598">
    <property type="component" value="Unassembled WGS sequence"/>
</dbReference>
<evidence type="ECO:0000259" key="2">
    <source>
        <dbReference type="PROSITE" id="PS50887"/>
    </source>
</evidence>
<dbReference type="Proteomes" id="UP000254956">
    <property type="component" value="Unassembled WGS sequence"/>
</dbReference>
<dbReference type="Pfam" id="PF00990">
    <property type="entry name" value="GGDEF"/>
    <property type="match status" value="1"/>
</dbReference>
<dbReference type="SMART" id="SM00267">
    <property type="entry name" value="GGDEF"/>
    <property type="match status" value="1"/>
</dbReference>
<feature type="transmembrane region" description="Helical" evidence="1">
    <location>
        <begin position="76"/>
        <end position="95"/>
    </location>
</feature>
<dbReference type="SUPFAM" id="SSF55073">
    <property type="entry name" value="Nucleotide cyclase"/>
    <property type="match status" value="1"/>
</dbReference>
<feature type="transmembrane region" description="Helical" evidence="1">
    <location>
        <begin position="36"/>
        <end position="56"/>
    </location>
</feature>
<dbReference type="RefSeq" id="WP_002509851.1">
    <property type="nucleotide sequence ID" value="NZ_AP019698.1"/>
</dbReference>
<sequence length="356" mass="40598">MFEAIIYNISVTVAGIYLFHRLQYSENRIMIFSKAYVTVLMTIVALLLSAYPIPLFDAYIIELTFIPLLFIGRYTNLIYTVLAAIIVSLVSIFIFDHSIINGVILLVIAIIVSMIGPFLKQSDIVSIQILNTISLIIYAMLALISPYVDWMEVLFLIPISFVLTITSSVTFVDIWHFFSLVNRYENEDSIDYLTGLGNVKEFDRHLNKVSREAEQHQESLGLLLIDIDGFKDVNDQYSHQAGDAVLRQMSQLLINYVPTHFNIYRNGGEEFSIVLRDYSLDQCVKLSEAIRNGVEQSSFHLPNKEVIKLSVSIGVGFLTQDDYKSQRKVFKDADDMLHVAKQEGRNQVMFNPIIKL</sequence>
<dbReference type="EMBL" id="BKAV01000003">
    <property type="protein sequence ID" value="GEP99621.1"/>
    <property type="molecule type" value="Genomic_DNA"/>
</dbReference>
<dbReference type="InterPro" id="IPR043128">
    <property type="entry name" value="Rev_trsase/Diguanyl_cyclase"/>
</dbReference>
<feature type="transmembrane region" description="Helical" evidence="1">
    <location>
        <begin position="125"/>
        <end position="144"/>
    </location>
</feature>
<dbReference type="InterPro" id="IPR050469">
    <property type="entry name" value="Diguanylate_Cyclase"/>
</dbReference>
<name>A0A2T7BVF2_9STAP</name>
<dbReference type="GO" id="GO:0052621">
    <property type="term" value="F:diguanylate cyclase activity"/>
    <property type="evidence" value="ECO:0007669"/>
    <property type="project" value="UniProtKB-EC"/>
</dbReference>
<evidence type="ECO:0000313" key="5">
    <source>
        <dbReference type="Proteomes" id="UP000254956"/>
    </source>
</evidence>
<dbReference type="NCBIfam" id="TIGR00254">
    <property type="entry name" value="GGDEF"/>
    <property type="match status" value="1"/>
</dbReference>
<dbReference type="InterPro" id="IPR029787">
    <property type="entry name" value="Nucleotide_cyclase"/>
</dbReference>
<feature type="transmembrane region" description="Helical" evidence="1">
    <location>
        <begin position="153"/>
        <end position="178"/>
    </location>
</feature>
<evidence type="ECO:0000313" key="6">
    <source>
        <dbReference type="Proteomes" id="UP000321598"/>
    </source>
</evidence>
<dbReference type="CDD" id="cd01949">
    <property type="entry name" value="GGDEF"/>
    <property type="match status" value="1"/>
</dbReference>
<accession>A0A2T7BVF2</accession>
<dbReference type="GO" id="GO:0005886">
    <property type="term" value="C:plasma membrane"/>
    <property type="evidence" value="ECO:0007669"/>
    <property type="project" value="TreeGrafter"/>
</dbReference>